<dbReference type="RefSeq" id="WP_353439561.1">
    <property type="nucleotide sequence ID" value="NZ_CP099959.1"/>
</dbReference>
<accession>A0AAU8A555</accession>
<protein>
    <recommendedName>
        <fullName evidence="3">AsmA domain-containing protein</fullName>
    </recommendedName>
</protein>
<evidence type="ECO:0008006" key="3">
    <source>
        <dbReference type="Google" id="ProtNLM"/>
    </source>
</evidence>
<name>A0AAU8A555_9BURK</name>
<reference evidence="2" key="1">
    <citation type="submission" date="2022-06" db="EMBL/GenBank/DDBJ databases">
        <title>New Polynucleobacter species.</title>
        <authorList>
            <person name="Hahn M.W."/>
        </authorList>
    </citation>
    <scope>NUCLEOTIDE SEQUENCE</scope>
    <source>
        <strain evidence="2">UK-FUSCHL-C3</strain>
    </source>
</reference>
<proteinExistence type="predicted"/>
<evidence type="ECO:0000256" key="1">
    <source>
        <dbReference type="SAM" id="MobiDB-lite"/>
    </source>
</evidence>
<organism evidence="2">
    <name type="scientific">Polynucleobacter sp. UK-FUSCHL-C3</name>
    <dbReference type="NCBI Taxonomy" id="2955208"/>
    <lineage>
        <taxon>Bacteria</taxon>
        <taxon>Pseudomonadati</taxon>
        <taxon>Pseudomonadota</taxon>
        <taxon>Betaproteobacteria</taxon>
        <taxon>Burkholderiales</taxon>
        <taxon>Burkholderiaceae</taxon>
        <taxon>Polynucleobacter</taxon>
    </lineage>
</organism>
<dbReference type="InterPro" id="IPR008023">
    <property type="entry name" value="DUF748"/>
</dbReference>
<feature type="region of interest" description="Disordered" evidence="1">
    <location>
        <begin position="131"/>
        <end position="157"/>
    </location>
</feature>
<dbReference type="AlphaFoldDB" id="A0AAU8A555"/>
<gene>
    <name evidence="2" type="ORF">NKE59_03350</name>
</gene>
<feature type="compositionally biased region" description="Basic and acidic residues" evidence="1">
    <location>
        <begin position="132"/>
        <end position="157"/>
    </location>
</feature>
<dbReference type="Pfam" id="PF05359">
    <property type="entry name" value="DUF748"/>
    <property type="match status" value="1"/>
</dbReference>
<dbReference type="EMBL" id="CP099959">
    <property type="protein sequence ID" value="XCC58341.1"/>
    <property type="molecule type" value="Genomic_DNA"/>
</dbReference>
<evidence type="ECO:0000313" key="2">
    <source>
        <dbReference type="EMBL" id="XCC58341.1"/>
    </source>
</evidence>
<sequence>MKILKMIIISVVVLAAIILGVAYYSSGKIDAYVKTAIEQYGSESLGTKVSVGEVNISLRQTTATITNLEIANPPGFNDPAAFKAGLIQITLNSKESKLDSVVIDRILLNSPMVYYIKTKQTDNLSALQDNVARSDKEHQSSDQAGDPKGKKDKDRQQPRILIKKFDIEGANLSYRDTRIVSTTVNLKLDDIHITDIDTGKNGAGTQEAVSKIVNAIVPAVKQAAIKSVAAYLDVATDTLRNVSDSAQQLGKEAVTNIKKFFQKQ</sequence>